<keyword evidence="5 7" id="KW-0411">Iron-sulfur</keyword>
<sequence>MKNCACFSDELNSFIDSWKEKPGNLIMILHKVQEEQGYISREAAEEVSVRTNTPLANVYGTMSFYHFFKTERPGKHKISVCLGTACYLKGSQDLLDEAKSLLGLKDGQTTSEDGEFSVEPVRCIGCCGLAPVISVNGEVHGKLKREDMAKIIADCRSESEVPSAVLER</sequence>
<dbReference type="Gene3D" id="1.10.10.1590">
    <property type="entry name" value="NADH-quinone oxidoreductase subunit E"/>
    <property type="match status" value="1"/>
</dbReference>
<dbReference type="InterPro" id="IPR042128">
    <property type="entry name" value="NuoE_dom"/>
</dbReference>
<evidence type="ECO:0000256" key="5">
    <source>
        <dbReference type="ARBA" id="ARBA00023014"/>
    </source>
</evidence>
<dbReference type="CDD" id="cd03064">
    <property type="entry name" value="TRX_Fd_NuoE"/>
    <property type="match status" value="1"/>
</dbReference>
<evidence type="ECO:0000313" key="8">
    <source>
        <dbReference type="EMBL" id="QOW60957.1"/>
    </source>
</evidence>
<comment type="similarity">
    <text evidence="1">Belongs to the complex I 24 kDa subunit family.</text>
</comment>
<dbReference type="Gene3D" id="3.40.30.10">
    <property type="entry name" value="Glutaredoxin"/>
    <property type="match status" value="1"/>
</dbReference>
<feature type="binding site" evidence="7">
    <location>
        <position position="86"/>
    </location>
    <ligand>
        <name>[2Fe-2S] cluster</name>
        <dbReference type="ChEBI" id="CHEBI:190135"/>
    </ligand>
</feature>
<dbReference type="PIRSF" id="PIRSF000216">
    <property type="entry name" value="NADH_DH_24kDa"/>
    <property type="match status" value="1"/>
</dbReference>
<feature type="binding site" evidence="7">
    <location>
        <position position="123"/>
    </location>
    <ligand>
        <name>[2Fe-2S] cluster</name>
        <dbReference type="ChEBI" id="CHEBI:190135"/>
    </ligand>
</feature>
<keyword evidence="4 7" id="KW-0408">Iron</keyword>
<evidence type="ECO:0000313" key="9">
    <source>
        <dbReference type="Proteomes" id="UP000593915"/>
    </source>
</evidence>
<dbReference type="AlphaFoldDB" id="A0A7S6WPP1"/>
<dbReference type="RefSeq" id="WP_020964712.1">
    <property type="nucleotide sequence ID" value="NZ_CP045670.1"/>
</dbReference>
<evidence type="ECO:0000256" key="3">
    <source>
        <dbReference type="ARBA" id="ARBA00022723"/>
    </source>
</evidence>
<evidence type="ECO:0000256" key="2">
    <source>
        <dbReference type="ARBA" id="ARBA00022714"/>
    </source>
</evidence>
<dbReference type="PANTHER" id="PTHR43342">
    <property type="entry name" value="NADH-QUINONE OXIDOREDUCTASE, E SUBUNIT"/>
    <property type="match status" value="1"/>
</dbReference>
<reference evidence="8 9" key="1">
    <citation type="submission" date="2020-09" db="EMBL/GenBank/DDBJ databases">
        <title>Characterization of Treponema spp. from bovine digital dermatitis in Korea.</title>
        <authorList>
            <person name="Espiritu H.M."/>
            <person name="Cho Y.I."/>
            <person name="Mamuad L."/>
        </authorList>
    </citation>
    <scope>NUCLEOTIDE SEQUENCE [LARGE SCALE GENOMIC DNA]</scope>
    <source>
        <strain evidence="8 9">KS1</strain>
    </source>
</reference>
<feature type="binding site" evidence="7">
    <location>
        <position position="81"/>
    </location>
    <ligand>
        <name>[2Fe-2S] cluster</name>
        <dbReference type="ChEBI" id="CHEBI:190135"/>
    </ligand>
</feature>
<gene>
    <name evidence="8" type="ORF">IFE08_00590</name>
</gene>
<dbReference type="GO" id="GO:0016491">
    <property type="term" value="F:oxidoreductase activity"/>
    <property type="evidence" value="ECO:0007669"/>
    <property type="project" value="InterPro"/>
</dbReference>
<evidence type="ECO:0000256" key="7">
    <source>
        <dbReference type="PIRSR" id="PIRSR000216-1"/>
    </source>
</evidence>
<dbReference type="PANTHER" id="PTHR43342:SF2">
    <property type="entry name" value="POTENTIAL NAD-REDUCING HYDROGENASE SUBUNIT"/>
    <property type="match status" value="1"/>
</dbReference>
<comment type="cofactor">
    <cofactor evidence="7">
        <name>[2Fe-2S] cluster</name>
        <dbReference type="ChEBI" id="CHEBI:190135"/>
    </cofactor>
    <text evidence="7">Binds 1 [2Fe-2S] cluster.</text>
</comment>
<dbReference type="InterPro" id="IPR002023">
    <property type="entry name" value="NuoE-like"/>
</dbReference>
<dbReference type="GO" id="GO:0051537">
    <property type="term" value="F:2 iron, 2 sulfur cluster binding"/>
    <property type="evidence" value="ECO:0007669"/>
    <property type="project" value="UniProtKB-KW"/>
</dbReference>
<dbReference type="EMBL" id="CP061839">
    <property type="protein sequence ID" value="QOW60957.1"/>
    <property type="molecule type" value="Genomic_DNA"/>
</dbReference>
<proteinExistence type="inferred from homology"/>
<comment type="cofactor">
    <cofactor evidence="6">
        <name>[2Fe-2S] cluster</name>
        <dbReference type="ChEBI" id="CHEBI:190135"/>
    </cofactor>
</comment>
<dbReference type="InterPro" id="IPR041921">
    <property type="entry name" value="NuoE_N"/>
</dbReference>
<protein>
    <submittedName>
        <fullName evidence="8">NAD(P)H-dependent oxidoreductase subunit E</fullName>
    </submittedName>
</protein>
<dbReference type="InterPro" id="IPR028431">
    <property type="entry name" value="NADP_DH_HndA-like"/>
</dbReference>
<dbReference type="Proteomes" id="UP000593915">
    <property type="component" value="Chromosome"/>
</dbReference>
<keyword evidence="2 7" id="KW-0001">2Fe-2S</keyword>
<evidence type="ECO:0000256" key="4">
    <source>
        <dbReference type="ARBA" id="ARBA00023004"/>
    </source>
</evidence>
<dbReference type="InterPro" id="IPR036249">
    <property type="entry name" value="Thioredoxin-like_sf"/>
</dbReference>
<organism evidence="8 9">
    <name type="scientific">Treponema pedis</name>
    <dbReference type="NCBI Taxonomy" id="409322"/>
    <lineage>
        <taxon>Bacteria</taxon>
        <taxon>Pseudomonadati</taxon>
        <taxon>Spirochaetota</taxon>
        <taxon>Spirochaetia</taxon>
        <taxon>Spirochaetales</taxon>
        <taxon>Treponemataceae</taxon>
        <taxon>Treponema</taxon>
    </lineage>
</organism>
<name>A0A7S6WPP1_9SPIR</name>
<evidence type="ECO:0000256" key="1">
    <source>
        <dbReference type="ARBA" id="ARBA00010643"/>
    </source>
</evidence>
<feature type="binding site" evidence="7">
    <location>
        <position position="127"/>
    </location>
    <ligand>
        <name>[2Fe-2S] cluster</name>
        <dbReference type="ChEBI" id="CHEBI:190135"/>
    </ligand>
</feature>
<accession>A0A7S6WPP1</accession>
<dbReference type="Pfam" id="PF01257">
    <property type="entry name" value="2Fe-2S_thioredx"/>
    <property type="match status" value="1"/>
</dbReference>
<dbReference type="GeneID" id="301089561"/>
<evidence type="ECO:0000256" key="6">
    <source>
        <dbReference type="ARBA" id="ARBA00034078"/>
    </source>
</evidence>
<keyword evidence="3 7" id="KW-0479">Metal-binding</keyword>
<dbReference type="SUPFAM" id="SSF52833">
    <property type="entry name" value="Thioredoxin-like"/>
    <property type="match status" value="1"/>
</dbReference>
<dbReference type="GO" id="GO:0046872">
    <property type="term" value="F:metal ion binding"/>
    <property type="evidence" value="ECO:0007669"/>
    <property type="project" value="UniProtKB-KW"/>
</dbReference>